<feature type="non-terminal residue" evidence="1">
    <location>
        <position position="1"/>
    </location>
</feature>
<comment type="caution">
    <text evidence="1">The sequence shown here is derived from an EMBL/GenBank/DDBJ whole genome shotgun (WGS) entry which is preliminary data.</text>
</comment>
<reference evidence="1" key="1">
    <citation type="submission" date="2022-04" db="EMBL/GenBank/DDBJ databases">
        <title>Jade perch genome.</title>
        <authorList>
            <person name="Chao B."/>
        </authorList>
    </citation>
    <scope>NUCLEOTIDE SEQUENCE</scope>
    <source>
        <strain evidence="1">CB-2022</strain>
    </source>
</reference>
<organism evidence="1 2">
    <name type="scientific">Scortum barcoo</name>
    <name type="common">barcoo grunter</name>
    <dbReference type="NCBI Taxonomy" id="214431"/>
    <lineage>
        <taxon>Eukaryota</taxon>
        <taxon>Metazoa</taxon>
        <taxon>Chordata</taxon>
        <taxon>Craniata</taxon>
        <taxon>Vertebrata</taxon>
        <taxon>Euteleostomi</taxon>
        <taxon>Actinopterygii</taxon>
        <taxon>Neopterygii</taxon>
        <taxon>Teleostei</taxon>
        <taxon>Neoteleostei</taxon>
        <taxon>Acanthomorphata</taxon>
        <taxon>Eupercaria</taxon>
        <taxon>Centrarchiformes</taxon>
        <taxon>Terapontoidei</taxon>
        <taxon>Terapontidae</taxon>
        <taxon>Scortum</taxon>
    </lineage>
</organism>
<name>A0ACB8WN01_9TELE</name>
<proteinExistence type="predicted"/>
<accession>A0ACB8WN01</accession>
<gene>
    <name evidence="1" type="ORF">L3Q82_026052</name>
</gene>
<sequence>FDSHSILLFAAGPLFRSPCELLPVGMGHPVQAMLKSFTALSGCASRGTTSLPQEVHIINLRGHAEGPDSSPMELSSSPLPMGEEVVSGPWSRLCLDVLYDGLQYKRGLWLLFGCLGGCWRTRCAPVTPLISVCRAKAVNRLEELSEEAQTAGESTVADTRRTFSPQGKVAAPGTTQRHLILADAIRGALMPGVSAPLLSTPWLCDKVELHLKPIQSLLRHQKPLVFVLNSPRPVIWKIKTENLALGIKHTFHVSEGSEIHFQPGNFSLFCQIQKEALPHGNEHLLNWAQKKYRAVTSFSELRMTQDIYIKVGEDPVFSDTCKIDTKFLSLNYLGGYVEPQTSKGCVLSGPDRDRQEVHIIELQAPNSSSAFQVDVIVELRPLEDDAYAPLHRDVVLLLKCAKSVNWVIKAHRVIGKLDVVASDTVTVSSNTERLMQVSKSPKQNLPSGSQALIKWAGDHGYSPVTSYTSTPVANHFNIRLREPDVVDSMESELPPELSILRKSSPHPGPGAGSRRSSLPFPIPPPVSDRLSQLPLPSSLDDRPWESSEPEEHQGSLSVGLRVQCEDTRMVVSIDKESLQANGFTHANLTLQDPACRATVNATHYTLETPLTGCQTTVYPMLGSPMALYINSVLVSHAETKDGSGGPLDYDDTEAGDVLLPRDQSVIMFNCTYRKSQETSETLPRIVPGPGRQPVNNMTFDMELYNTLPGNNPSRQAFYTVSQNQEVFVEVTSAVMDPELGFTVLSCFISPNSNPSMSSNYTLIETICPKDDTVRFYPQRKFPIPHAQKKSFSFTFNSTLNMSLLFLHCEMSLCSNRPQSNQRLPLCLQPSEACNSLSAEKIMVMMMNTKTSTKPLVVVDGSGEPDITDTLYVLDTPTVVGIAFAAFVIGALLTGALWFIYSHTGDTAGAQQVQKSQPVSENSSAAHSIIGSTQSTPCSSSSTA</sequence>
<evidence type="ECO:0000313" key="2">
    <source>
        <dbReference type="Proteomes" id="UP000831701"/>
    </source>
</evidence>
<protein>
    <submittedName>
        <fullName evidence="1">Uncharacterized protein</fullName>
    </submittedName>
</protein>
<evidence type="ECO:0000313" key="1">
    <source>
        <dbReference type="EMBL" id="KAI3369096.1"/>
    </source>
</evidence>
<keyword evidence="2" id="KW-1185">Reference proteome</keyword>
<dbReference type="Proteomes" id="UP000831701">
    <property type="component" value="Chromosome 8"/>
</dbReference>
<dbReference type="EMBL" id="CM041538">
    <property type="protein sequence ID" value="KAI3369096.1"/>
    <property type="molecule type" value="Genomic_DNA"/>
</dbReference>